<dbReference type="InterPro" id="IPR052900">
    <property type="entry name" value="Phospholipid_Metab_Enz"/>
</dbReference>
<dbReference type="PROSITE" id="PS51257">
    <property type="entry name" value="PROKAR_LIPOPROTEIN"/>
    <property type="match status" value="1"/>
</dbReference>
<comment type="caution">
    <text evidence="2">The sequence shown here is derived from an EMBL/GenBank/DDBJ whole genome shotgun (WGS) entry which is preliminary data.</text>
</comment>
<dbReference type="EMBL" id="JAGTJJ010000005">
    <property type="protein sequence ID" value="MDC3981568.1"/>
    <property type="molecule type" value="Genomic_DNA"/>
</dbReference>
<keyword evidence="3" id="KW-1185">Reference proteome</keyword>
<dbReference type="InterPro" id="IPR029052">
    <property type="entry name" value="Metallo-depent_PP-like"/>
</dbReference>
<evidence type="ECO:0000313" key="3">
    <source>
        <dbReference type="Proteomes" id="UP001151081"/>
    </source>
</evidence>
<dbReference type="Proteomes" id="UP001151081">
    <property type="component" value="Unassembled WGS sequence"/>
</dbReference>
<accession>A0A9X3X3F4</accession>
<dbReference type="InterPro" id="IPR018946">
    <property type="entry name" value="PhoD-like_MPP"/>
</dbReference>
<organism evidence="2 3">
    <name type="scientific">Polyangium jinanense</name>
    <dbReference type="NCBI Taxonomy" id="2829994"/>
    <lineage>
        <taxon>Bacteria</taxon>
        <taxon>Pseudomonadati</taxon>
        <taxon>Myxococcota</taxon>
        <taxon>Polyangia</taxon>
        <taxon>Polyangiales</taxon>
        <taxon>Polyangiaceae</taxon>
        <taxon>Polyangium</taxon>
    </lineage>
</organism>
<gene>
    <name evidence="2" type="ORF">KEG57_13730</name>
</gene>
<evidence type="ECO:0000259" key="1">
    <source>
        <dbReference type="Pfam" id="PF09423"/>
    </source>
</evidence>
<dbReference type="PANTHER" id="PTHR43606">
    <property type="entry name" value="PHOSPHATASE, PUTATIVE (AFU_ORTHOLOGUE AFUA_6G08710)-RELATED"/>
    <property type="match status" value="1"/>
</dbReference>
<protein>
    <submittedName>
        <fullName evidence="2">Alkaline phosphatase D family protein</fullName>
    </submittedName>
</protein>
<dbReference type="Gene3D" id="3.60.21.70">
    <property type="entry name" value="PhoD-like phosphatase"/>
    <property type="match status" value="1"/>
</dbReference>
<dbReference type="RefSeq" id="WP_272420237.1">
    <property type="nucleotide sequence ID" value="NZ_JAGTJJ010000005.1"/>
</dbReference>
<dbReference type="PANTHER" id="PTHR43606:SF2">
    <property type="entry name" value="ALKALINE PHOSPHATASE FAMILY PROTEIN (AFU_ORTHOLOGUE AFUA_5G03860)"/>
    <property type="match status" value="1"/>
</dbReference>
<dbReference type="InterPro" id="IPR038607">
    <property type="entry name" value="PhoD-like_sf"/>
</dbReference>
<dbReference type="Pfam" id="PF09423">
    <property type="entry name" value="PhoD"/>
    <property type="match status" value="1"/>
</dbReference>
<reference evidence="2 3" key="1">
    <citation type="submission" date="2021-04" db="EMBL/GenBank/DDBJ databases">
        <title>Genome analysis of Polyangium sp.</title>
        <authorList>
            <person name="Li Y."/>
            <person name="Wang J."/>
        </authorList>
    </citation>
    <scope>NUCLEOTIDE SEQUENCE [LARGE SCALE GENOMIC DNA]</scope>
    <source>
        <strain evidence="2 3">SDU14</strain>
    </source>
</reference>
<name>A0A9X3X3F4_9BACT</name>
<evidence type="ECO:0000313" key="2">
    <source>
        <dbReference type="EMBL" id="MDC3981568.1"/>
    </source>
</evidence>
<dbReference type="AlphaFoldDB" id="A0A9X3X3F4"/>
<proteinExistence type="predicted"/>
<sequence>MDPSKRARAWGRRSGMKAMLIAAGLVSACGGSQPSTPKDAVTLEGMYRLQWNEMPKQGEDLNRELFQLAFPTPTSVAAWHLYPKGADPAWFQDVYTIWLKTKTGPTLVEVTPSRTKGPHNTERIEFRGLRPETEYEIRKNGVVVLTARTRPEDTTATEKLSFLAFSCNNPYAVSFKGASAVGSPEWMQQMRIKQNSLRLLAARANGLLRIKGFERPDFALGLGDQIYVDGDNKMGDATAIFQGDRSVPAFSAAESYGDLLDVIYRAHFAMTPFDRALQGVPAALIWDDHELQDGWGTKDNELPPGFKGYFESALDAFRGFQDLRNPSPHGPHRRGEATMDVEFTWGKGVRVLMLDTRSAELPVKYGKDRSAYGLWQKQLRKVEDWLRSASVDAPTLFVLGLATPLTVASGVSADQEAFAETAGCGDDRVLSNPEQCDDLHDLWAYKKAARSDLLQRLTQHFVPNRKHRLLILSGDVHYSAVHYLSTGEESCWHKGKGACGQGPLPGDFSSWKQEQACRNPPQGFSSVPEDGKEDILWGWEVISSGLTNDALTVHESAIKSLVKRDLIQVGDPRAENGDSLVSVWPRGGIYGSPSFAEVQVNKTGEMFDVGVVFYPSADEDRLINDALMLERPCHEWETSDYKFYEGSQRKGEVADGCPQAKKITRVPLDWNCIPDVNVSWTGSSYNWVKGCSDILGRKPPNDSQRSQ</sequence>
<dbReference type="SUPFAM" id="SSF56300">
    <property type="entry name" value="Metallo-dependent phosphatases"/>
    <property type="match status" value="1"/>
</dbReference>
<feature type="domain" description="PhoD-like phosphatase metallophosphatase" evidence="1">
    <location>
        <begin position="215"/>
        <end position="486"/>
    </location>
</feature>